<dbReference type="AlphaFoldDB" id="A0A0P7YAK8"/>
<dbReference type="SUPFAM" id="SSF54909">
    <property type="entry name" value="Dimeric alpha+beta barrel"/>
    <property type="match status" value="1"/>
</dbReference>
<dbReference type="OrthoDB" id="9806380at2"/>
<dbReference type="Proteomes" id="UP000182800">
    <property type="component" value="Unassembled WGS sequence"/>
</dbReference>
<dbReference type="InterPro" id="IPR010753">
    <property type="entry name" value="DUF1330"/>
</dbReference>
<evidence type="ECO:0000313" key="3">
    <source>
        <dbReference type="EMBL" id="SCC78087.1"/>
    </source>
</evidence>
<dbReference type="RefSeq" id="WP_074443159.1">
    <property type="nucleotide sequence ID" value="NZ_FMBM01000001.1"/>
</dbReference>
<evidence type="ECO:0000259" key="1">
    <source>
        <dbReference type="Pfam" id="PF07045"/>
    </source>
</evidence>
<evidence type="ECO:0000313" key="5">
    <source>
        <dbReference type="Proteomes" id="UP000182800"/>
    </source>
</evidence>
<feature type="domain" description="DUF1330" evidence="1">
    <location>
        <begin position="3"/>
        <end position="95"/>
    </location>
</feature>
<accession>A0A0P7YAK8</accession>
<protein>
    <submittedName>
        <fullName evidence="3">Uncharacterized conserved protein, DUF1330 family</fullName>
    </submittedName>
</protein>
<evidence type="ECO:0000313" key="2">
    <source>
        <dbReference type="EMBL" id="KPQ11088.1"/>
    </source>
</evidence>
<name>A0A0P7YAK8_9HYPH</name>
<dbReference type="STRING" id="1653334.GA0071312_0075"/>
<dbReference type="EMBL" id="FMBM01000001">
    <property type="protein sequence ID" value="SCC78087.1"/>
    <property type="molecule type" value="Genomic_DNA"/>
</dbReference>
<comment type="caution">
    <text evidence="2">The sequence shown here is derived from an EMBL/GenBank/DDBJ whole genome shotgun (WGS) entry which is preliminary data.</text>
</comment>
<proteinExistence type="predicted"/>
<organism evidence="2 4">
    <name type="scientific">Saliniramus fredricksonii</name>
    <dbReference type="NCBI Taxonomy" id="1653334"/>
    <lineage>
        <taxon>Bacteria</taxon>
        <taxon>Pseudomonadati</taxon>
        <taxon>Pseudomonadota</taxon>
        <taxon>Alphaproteobacteria</taxon>
        <taxon>Hyphomicrobiales</taxon>
        <taxon>Salinarimonadaceae</taxon>
        <taxon>Saliniramus</taxon>
    </lineage>
</organism>
<dbReference type="Pfam" id="PF07045">
    <property type="entry name" value="DUF1330"/>
    <property type="match status" value="1"/>
</dbReference>
<dbReference type="Gene3D" id="3.30.70.100">
    <property type="match status" value="1"/>
</dbReference>
<gene>
    <name evidence="3" type="ORF">GA0071312_0075</name>
    <name evidence="2" type="ORF">HLUCCO17_08085</name>
</gene>
<dbReference type="PANTHER" id="PTHR41521">
    <property type="match status" value="1"/>
</dbReference>
<keyword evidence="5" id="KW-1185">Reference proteome</keyword>
<dbReference type="PANTHER" id="PTHR41521:SF4">
    <property type="entry name" value="BLR0684 PROTEIN"/>
    <property type="match status" value="1"/>
</dbReference>
<evidence type="ECO:0000313" key="4">
    <source>
        <dbReference type="Proteomes" id="UP000050497"/>
    </source>
</evidence>
<reference evidence="2 4" key="1">
    <citation type="submission" date="2015-09" db="EMBL/GenBank/DDBJ databases">
        <title>Identification and resolution of microdiversity through metagenomic sequencing of parallel consortia.</title>
        <authorList>
            <person name="Nelson W.C."/>
            <person name="Romine M.F."/>
            <person name="Lindemann S.R."/>
        </authorList>
    </citation>
    <scope>NUCLEOTIDE SEQUENCE [LARGE SCALE GENOMIC DNA]</scope>
    <source>
        <strain evidence="2">HL-109</strain>
    </source>
</reference>
<dbReference type="InterPro" id="IPR011008">
    <property type="entry name" value="Dimeric_a/b-barrel"/>
</dbReference>
<reference evidence="3 5" key="2">
    <citation type="submission" date="2016-08" db="EMBL/GenBank/DDBJ databases">
        <authorList>
            <person name="Varghese N."/>
            <person name="Submissions Spin"/>
        </authorList>
    </citation>
    <scope>NUCLEOTIDE SEQUENCE [LARGE SCALE GENOMIC DNA]</scope>
    <source>
        <strain evidence="3 5">HL-109</strain>
    </source>
</reference>
<dbReference type="Proteomes" id="UP000050497">
    <property type="component" value="Unassembled WGS sequence"/>
</dbReference>
<dbReference type="EMBL" id="LJSX01000010">
    <property type="protein sequence ID" value="KPQ11088.1"/>
    <property type="molecule type" value="Genomic_DNA"/>
</dbReference>
<sequence>MPKGYVIARITVHDEEAYKAYVPVATAAMERFGGRPLVRGGRMETLEGEGRKRNVVIAFESFEQARAFYHSPDYQAAVALRAPVAEADVVVVEGLD</sequence>